<evidence type="ECO:0000313" key="2">
    <source>
        <dbReference type="EMBL" id="GID76041.1"/>
    </source>
</evidence>
<reference evidence="2 3" key="1">
    <citation type="submission" date="2021-01" db="EMBL/GenBank/DDBJ databases">
        <title>Whole genome shotgun sequence of Actinoplanes deccanensis NBRC 13994.</title>
        <authorList>
            <person name="Komaki H."/>
            <person name="Tamura T."/>
        </authorList>
    </citation>
    <scope>NUCLEOTIDE SEQUENCE [LARGE SCALE GENOMIC DNA]</scope>
    <source>
        <strain evidence="2 3">NBRC 13994</strain>
    </source>
</reference>
<keyword evidence="1" id="KW-1133">Transmembrane helix</keyword>
<gene>
    <name evidence="2" type="ORF">Ade02nite_46820</name>
</gene>
<keyword evidence="1" id="KW-0812">Transmembrane</keyword>
<feature type="transmembrane region" description="Helical" evidence="1">
    <location>
        <begin position="166"/>
        <end position="183"/>
    </location>
</feature>
<keyword evidence="1" id="KW-0472">Membrane</keyword>
<keyword evidence="3" id="KW-1185">Reference proteome</keyword>
<feature type="transmembrane region" description="Helical" evidence="1">
    <location>
        <begin position="250"/>
        <end position="273"/>
    </location>
</feature>
<evidence type="ECO:0000256" key="1">
    <source>
        <dbReference type="SAM" id="Phobius"/>
    </source>
</evidence>
<feature type="transmembrane region" description="Helical" evidence="1">
    <location>
        <begin position="116"/>
        <end position="135"/>
    </location>
</feature>
<accession>A0ABQ3Y7S7</accession>
<dbReference type="InterPro" id="IPR007404">
    <property type="entry name" value="YdjM-like"/>
</dbReference>
<dbReference type="EMBL" id="BOMI01000090">
    <property type="protein sequence ID" value="GID76041.1"/>
    <property type="molecule type" value="Genomic_DNA"/>
</dbReference>
<dbReference type="Pfam" id="PF04307">
    <property type="entry name" value="YdjM"/>
    <property type="match status" value="1"/>
</dbReference>
<sequence>MIRLCGEGQHTMMGPSHALSGAAAWLAGSWALDQFAGYEQSPLAVTVGTLVCAGGALLPDLDLSGKVTRNQGGATVARTFGVFSLFAAEVIEKVSLGIYTATRLSKDPRRNNGHRTFTHTLPFAALVGWGTTALCAHYGKWAVVGIVFFMAGLALRGLFDEWAERAGWVIVTLCSAAIAWFTAANLPGDRGYPMLGFAVGVGCVVHLLGDIITSAGVPILWPIPTGRRLWRMVGVPNGIAVKVGGKVETVVLRTAFVVISLLAIAGIFAPTLLHQLELDAWADRASR</sequence>
<feature type="transmembrane region" description="Helical" evidence="1">
    <location>
        <begin position="195"/>
        <end position="221"/>
    </location>
</feature>
<organism evidence="2 3">
    <name type="scientific">Paractinoplanes deccanensis</name>
    <dbReference type="NCBI Taxonomy" id="113561"/>
    <lineage>
        <taxon>Bacteria</taxon>
        <taxon>Bacillati</taxon>
        <taxon>Actinomycetota</taxon>
        <taxon>Actinomycetes</taxon>
        <taxon>Micromonosporales</taxon>
        <taxon>Micromonosporaceae</taxon>
        <taxon>Paractinoplanes</taxon>
    </lineage>
</organism>
<dbReference type="Proteomes" id="UP000609879">
    <property type="component" value="Unassembled WGS sequence"/>
</dbReference>
<proteinExistence type="predicted"/>
<evidence type="ECO:0000313" key="3">
    <source>
        <dbReference type="Proteomes" id="UP000609879"/>
    </source>
</evidence>
<protein>
    <submittedName>
        <fullName evidence="2">Membrane protein</fullName>
    </submittedName>
</protein>
<comment type="caution">
    <text evidence="2">The sequence shown here is derived from an EMBL/GenBank/DDBJ whole genome shotgun (WGS) entry which is preliminary data.</text>
</comment>
<feature type="transmembrane region" description="Helical" evidence="1">
    <location>
        <begin position="141"/>
        <end position="159"/>
    </location>
</feature>
<name>A0ABQ3Y7S7_9ACTN</name>